<name>A0A1R3G5R8_COCAP</name>
<evidence type="ECO:0000256" key="2">
    <source>
        <dbReference type="RuleBase" id="RU003690"/>
    </source>
</evidence>
<feature type="non-terminal residue" evidence="3">
    <location>
        <position position="109"/>
    </location>
</feature>
<dbReference type="PANTHER" id="PTHR10353">
    <property type="entry name" value="GLYCOSYL HYDROLASE"/>
    <property type="match status" value="1"/>
</dbReference>
<sequence>KIKGSFDFISLNYYAPAYVEDYPSSLEMEDRDVMADMALKLAYKNNASTSQVLGPLGLTRLLEYFKEVYGNPPIYIYENGEQTLHNSSLEDWSRVKYFSGNIGGVLDAI</sequence>
<gene>
    <name evidence="3" type="ORF">CCACVL1_28683</name>
</gene>
<evidence type="ECO:0000256" key="1">
    <source>
        <dbReference type="ARBA" id="ARBA00010838"/>
    </source>
</evidence>
<dbReference type="InterPro" id="IPR001360">
    <property type="entry name" value="Glyco_hydro_1"/>
</dbReference>
<organism evidence="3 4">
    <name type="scientific">Corchorus capsularis</name>
    <name type="common">Jute</name>
    <dbReference type="NCBI Taxonomy" id="210143"/>
    <lineage>
        <taxon>Eukaryota</taxon>
        <taxon>Viridiplantae</taxon>
        <taxon>Streptophyta</taxon>
        <taxon>Embryophyta</taxon>
        <taxon>Tracheophyta</taxon>
        <taxon>Spermatophyta</taxon>
        <taxon>Magnoliopsida</taxon>
        <taxon>eudicotyledons</taxon>
        <taxon>Gunneridae</taxon>
        <taxon>Pentapetalae</taxon>
        <taxon>rosids</taxon>
        <taxon>malvids</taxon>
        <taxon>Malvales</taxon>
        <taxon>Malvaceae</taxon>
        <taxon>Grewioideae</taxon>
        <taxon>Apeibeae</taxon>
        <taxon>Corchorus</taxon>
    </lineage>
</organism>
<feature type="non-terminal residue" evidence="3">
    <location>
        <position position="1"/>
    </location>
</feature>
<dbReference type="EMBL" id="AWWV01015192">
    <property type="protein sequence ID" value="OMO53370.1"/>
    <property type="molecule type" value="Genomic_DNA"/>
</dbReference>
<protein>
    <submittedName>
        <fullName evidence="3">Glycoside hydrolase, family 1</fullName>
    </submittedName>
</protein>
<dbReference type="Proteomes" id="UP000188268">
    <property type="component" value="Unassembled WGS sequence"/>
</dbReference>
<dbReference type="OrthoDB" id="65569at2759"/>
<comment type="caution">
    <text evidence="3">The sequence shown here is derived from an EMBL/GenBank/DDBJ whole genome shotgun (WGS) entry which is preliminary data.</text>
</comment>
<dbReference type="STRING" id="210143.A0A1R3G5R8"/>
<dbReference type="GO" id="GO:0008422">
    <property type="term" value="F:beta-glucosidase activity"/>
    <property type="evidence" value="ECO:0007669"/>
    <property type="project" value="TreeGrafter"/>
</dbReference>
<dbReference type="Pfam" id="PF00232">
    <property type="entry name" value="Glyco_hydro_1"/>
    <property type="match status" value="1"/>
</dbReference>
<dbReference type="Gramene" id="OMO53370">
    <property type="protein sequence ID" value="OMO53370"/>
    <property type="gene ID" value="CCACVL1_28683"/>
</dbReference>
<dbReference type="SUPFAM" id="SSF51445">
    <property type="entry name" value="(Trans)glycosidases"/>
    <property type="match status" value="1"/>
</dbReference>
<dbReference type="AlphaFoldDB" id="A0A1R3G5R8"/>
<accession>A0A1R3G5R8</accession>
<dbReference type="PANTHER" id="PTHR10353:SF29">
    <property type="entry name" value="BETA-GLUCOSIDASE 11"/>
    <property type="match status" value="1"/>
</dbReference>
<comment type="similarity">
    <text evidence="1 2">Belongs to the glycosyl hydrolase 1 family.</text>
</comment>
<evidence type="ECO:0000313" key="4">
    <source>
        <dbReference type="Proteomes" id="UP000188268"/>
    </source>
</evidence>
<proteinExistence type="inferred from homology"/>
<keyword evidence="3" id="KW-0378">Hydrolase</keyword>
<dbReference type="PRINTS" id="PR00131">
    <property type="entry name" value="GLHYDRLASE1"/>
</dbReference>
<reference evidence="3 4" key="1">
    <citation type="submission" date="2013-09" db="EMBL/GenBank/DDBJ databases">
        <title>Corchorus capsularis genome sequencing.</title>
        <authorList>
            <person name="Alam M."/>
            <person name="Haque M.S."/>
            <person name="Islam M.S."/>
            <person name="Emdad E.M."/>
            <person name="Islam M.M."/>
            <person name="Ahmed B."/>
            <person name="Halim A."/>
            <person name="Hossen Q.M.M."/>
            <person name="Hossain M.Z."/>
            <person name="Ahmed R."/>
            <person name="Khan M.M."/>
            <person name="Islam R."/>
            <person name="Rashid M.M."/>
            <person name="Khan S.A."/>
            <person name="Rahman M.S."/>
            <person name="Alam M."/>
        </authorList>
    </citation>
    <scope>NUCLEOTIDE SEQUENCE [LARGE SCALE GENOMIC DNA]</scope>
    <source>
        <strain evidence="4">cv. CVL-1</strain>
        <tissue evidence="3">Whole seedling</tissue>
    </source>
</reference>
<dbReference type="GO" id="GO:0005975">
    <property type="term" value="P:carbohydrate metabolic process"/>
    <property type="evidence" value="ECO:0007669"/>
    <property type="project" value="InterPro"/>
</dbReference>
<keyword evidence="4" id="KW-1185">Reference proteome</keyword>
<dbReference type="InterPro" id="IPR017853">
    <property type="entry name" value="GH"/>
</dbReference>
<dbReference type="Gene3D" id="3.20.20.80">
    <property type="entry name" value="Glycosidases"/>
    <property type="match status" value="1"/>
</dbReference>
<evidence type="ECO:0000313" key="3">
    <source>
        <dbReference type="EMBL" id="OMO53370.1"/>
    </source>
</evidence>